<dbReference type="InterPro" id="IPR050942">
    <property type="entry name" value="F-box_BR-signaling"/>
</dbReference>
<reference evidence="2 3" key="1">
    <citation type="submission" date="2020-10" db="EMBL/GenBank/DDBJ databases">
        <title>The Coptis chinensis genome and diversification of protoberbering-type alkaloids.</title>
        <authorList>
            <person name="Wang B."/>
            <person name="Shu S."/>
            <person name="Song C."/>
            <person name="Liu Y."/>
        </authorList>
    </citation>
    <scope>NUCLEOTIDE SEQUENCE [LARGE SCALE GENOMIC DNA]</scope>
    <source>
        <strain evidence="2">HL-2020</strain>
        <tissue evidence="2">Leaf</tissue>
    </source>
</reference>
<name>A0A835LVB5_9MAGN</name>
<keyword evidence="3" id="KW-1185">Reference proteome</keyword>
<protein>
    <recommendedName>
        <fullName evidence="1">KIB1-4 beta-propeller domain-containing protein</fullName>
    </recommendedName>
</protein>
<evidence type="ECO:0000313" key="3">
    <source>
        <dbReference type="Proteomes" id="UP000631114"/>
    </source>
</evidence>
<dbReference type="InterPro" id="IPR005174">
    <property type="entry name" value="KIB1-4_b-propeller"/>
</dbReference>
<dbReference type="EMBL" id="JADFTS010000005">
    <property type="protein sequence ID" value="KAF9606322.1"/>
    <property type="molecule type" value="Genomic_DNA"/>
</dbReference>
<accession>A0A835LVB5</accession>
<comment type="caution">
    <text evidence="2">The sequence shown here is derived from an EMBL/GenBank/DDBJ whole genome shotgun (WGS) entry which is preliminary data.</text>
</comment>
<proteinExistence type="predicted"/>
<dbReference type="OrthoDB" id="1023001at2759"/>
<evidence type="ECO:0000259" key="1">
    <source>
        <dbReference type="Pfam" id="PF03478"/>
    </source>
</evidence>
<gene>
    <name evidence="2" type="ORF">IFM89_024990</name>
</gene>
<sequence>MMATKTIIQLKESKSDVENKSMKVTTITGGEYGFDWSELLEELVYSISQRFLLPDMIRFGCVCPSWKSVSAPALRHKGRLPWLVVPYTADRNVDESDNYCRDGLLGFFSILDGITYKIETPELRERRILGASFGWFTTVHGNSEMQLFQPLTKKIVRLPAISKFPFVAGIRTDEEERLIYSVYIPDGTVFDIGSGGYMRDTLLHKAKTFFYPDRSSSHPSIVVVLPGIFGCCNLHFCRPGKDDCWNVIPKGDYGYHDFTFYKGNFYALRFNGTLDIMNGLDGLSPPTVSLVASLSVEEYEAYHYLLASSDDLWKVVRFLHDFIEDESYRPFTKTFNVFKLDFSKSKWVEAEDIGDHAFFVGSNNSFSVIALDFPGCRENCIYFADDDGQYISTGGHDNGIFNLKDGSIEAICPVDAKYVCPRPMWYSPNIC</sequence>
<dbReference type="Proteomes" id="UP000631114">
    <property type="component" value="Unassembled WGS sequence"/>
</dbReference>
<dbReference type="PANTHER" id="PTHR44259">
    <property type="entry name" value="OS07G0183000 PROTEIN-RELATED"/>
    <property type="match status" value="1"/>
</dbReference>
<dbReference type="Pfam" id="PF03478">
    <property type="entry name" value="Beta-prop_KIB1-4"/>
    <property type="match status" value="1"/>
</dbReference>
<feature type="domain" description="KIB1-4 beta-propeller" evidence="1">
    <location>
        <begin position="107"/>
        <end position="402"/>
    </location>
</feature>
<organism evidence="2 3">
    <name type="scientific">Coptis chinensis</name>
    <dbReference type="NCBI Taxonomy" id="261450"/>
    <lineage>
        <taxon>Eukaryota</taxon>
        <taxon>Viridiplantae</taxon>
        <taxon>Streptophyta</taxon>
        <taxon>Embryophyta</taxon>
        <taxon>Tracheophyta</taxon>
        <taxon>Spermatophyta</taxon>
        <taxon>Magnoliopsida</taxon>
        <taxon>Ranunculales</taxon>
        <taxon>Ranunculaceae</taxon>
        <taxon>Coptidoideae</taxon>
        <taxon>Coptis</taxon>
    </lineage>
</organism>
<evidence type="ECO:0000313" key="2">
    <source>
        <dbReference type="EMBL" id="KAF9606322.1"/>
    </source>
</evidence>
<dbReference type="AlphaFoldDB" id="A0A835LVB5"/>